<dbReference type="CDD" id="cd03692">
    <property type="entry name" value="mtIF2_IVc"/>
    <property type="match status" value="1"/>
</dbReference>
<dbReference type="HAMAP" id="MF_00100_B">
    <property type="entry name" value="IF_2_B"/>
    <property type="match status" value="1"/>
</dbReference>
<dbReference type="GO" id="GO:0003743">
    <property type="term" value="F:translation initiation factor activity"/>
    <property type="evidence" value="ECO:0007669"/>
    <property type="project" value="UniProtKB-KW"/>
</dbReference>
<dbReference type="InterPro" id="IPR004161">
    <property type="entry name" value="EFTu-like_2"/>
</dbReference>
<keyword evidence="5 9" id="KW-0396">Initiation factor</keyword>
<feature type="region of interest" description="Disordered" evidence="12">
    <location>
        <begin position="106"/>
        <end position="422"/>
    </location>
</feature>
<name>A0ABV6LHF5_9SPHI</name>
<feature type="compositionally biased region" description="Gly residues" evidence="12">
    <location>
        <begin position="333"/>
        <end position="363"/>
    </location>
</feature>
<keyword evidence="8 9" id="KW-0342">GTP-binding</keyword>
<evidence type="ECO:0000313" key="14">
    <source>
        <dbReference type="EMBL" id="MFC0518868.1"/>
    </source>
</evidence>
<evidence type="ECO:0000256" key="6">
    <source>
        <dbReference type="ARBA" id="ARBA00022741"/>
    </source>
</evidence>
<dbReference type="PROSITE" id="PS01176">
    <property type="entry name" value="IF2"/>
    <property type="match status" value="1"/>
</dbReference>
<evidence type="ECO:0000256" key="3">
    <source>
        <dbReference type="ARBA" id="ARBA00020675"/>
    </source>
</evidence>
<comment type="function">
    <text evidence="9 10">One of the essential components for the initiation of protein synthesis. Protects formylmethionyl-tRNA from spontaneous hydrolysis and promotes its binding to the 30S ribosomal subunits. Also involved in the hydrolysis of GTP during the formation of the 70S ribosomal complex.</text>
</comment>
<comment type="caution">
    <text evidence="9">Lacks conserved residue(s) required for the propagation of feature annotation.</text>
</comment>
<dbReference type="InterPro" id="IPR009000">
    <property type="entry name" value="Transl_B-barrel_sf"/>
</dbReference>
<dbReference type="Pfam" id="PF04760">
    <property type="entry name" value="IF2_N"/>
    <property type="match status" value="1"/>
</dbReference>
<dbReference type="InterPro" id="IPR023115">
    <property type="entry name" value="TIF_IF2_dom3"/>
</dbReference>
<dbReference type="CDD" id="cd01887">
    <property type="entry name" value="IF2_eIF5B"/>
    <property type="match status" value="1"/>
</dbReference>
<dbReference type="RefSeq" id="WP_377026573.1">
    <property type="nucleotide sequence ID" value="NZ_JBHLTS010000080.1"/>
</dbReference>
<accession>A0ABV6LHF5</accession>
<protein>
    <recommendedName>
        <fullName evidence="3 9">Translation initiation factor IF-2</fullName>
    </recommendedName>
</protein>
<evidence type="ECO:0000256" key="10">
    <source>
        <dbReference type="RuleBase" id="RU000644"/>
    </source>
</evidence>
<organism evidence="14 15">
    <name type="scientific">Mucilaginibacter angelicae</name>
    <dbReference type="NCBI Taxonomy" id="869718"/>
    <lineage>
        <taxon>Bacteria</taxon>
        <taxon>Pseudomonadati</taxon>
        <taxon>Bacteroidota</taxon>
        <taxon>Sphingobacteriia</taxon>
        <taxon>Sphingobacteriales</taxon>
        <taxon>Sphingobacteriaceae</taxon>
        <taxon>Mucilaginibacter</taxon>
    </lineage>
</organism>
<dbReference type="CDD" id="cd03702">
    <property type="entry name" value="IF2_mtIF2_II"/>
    <property type="match status" value="1"/>
</dbReference>
<evidence type="ECO:0000256" key="9">
    <source>
        <dbReference type="HAMAP-Rule" id="MF_00100"/>
    </source>
</evidence>
<dbReference type="InterPro" id="IPR006847">
    <property type="entry name" value="IF2_N"/>
</dbReference>
<feature type="compositionally biased region" description="Low complexity" evidence="12">
    <location>
        <begin position="171"/>
        <end position="182"/>
    </location>
</feature>
<dbReference type="EMBL" id="JBHLTS010000080">
    <property type="protein sequence ID" value="MFC0518868.1"/>
    <property type="molecule type" value="Genomic_DNA"/>
</dbReference>
<keyword evidence="6 9" id="KW-0547">Nucleotide-binding</keyword>
<evidence type="ECO:0000256" key="7">
    <source>
        <dbReference type="ARBA" id="ARBA00022917"/>
    </source>
</evidence>
<dbReference type="PANTHER" id="PTHR43381:SF5">
    <property type="entry name" value="TR-TYPE G DOMAIN-CONTAINING PROTEIN"/>
    <property type="match status" value="1"/>
</dbReference>
<comment type="caution">
    <text evidence="14">The sequence shown here is derived from an EMBL/GenBank/DDBJ whole genome shotgun (WGS) entry which is preliminary data.</text>
</comment>
<evidence type="ECO:0000256" key="11">
    <source>
        <dbReference type="RuleBase" id="RU000645"/>
    </source>
</evidence>
<dbReference type="Gene3D" id="3.40.50.300">
    <property type="entry name" value="P-loop containing nucleotide triphosphate hydrolases"/>
    <property type="match status" value="1"/>
</dbReference>
<dbReference type="Pfam" id="PF03144">
    <property type="entry name" value="GTP_EFTU_D2"/>
    <property type="match status" value="1"/>
</dbReference>
<comment type="similarity">
    <text evidence="2 9 10">Belongs to the TRAFAC class translation factor GTPase superfamily. Classic translation factor GTPase family. IF-2 subfamily.</text>
</comment>
<evidence type="ECO:0000313" key="15">
    <source>
        <dbReference type="Proteomes" id="UP001589828"/>
    </source>
</evidence>
<evidence type="ECO:0000256" key="12">
    <source>
        <dbReference type="SAM" id="MobiDB-lite"/>
    </source>
</evidence>
<feature type="compositionally biased region" description="Low complexity" evidence="12">
    <location>
        <begin position="119"/>
        <end position="130"/>
    </location>
</feature>
<dbReference type="Pfam" id="PF22042">
    <property type="entry name" value="EF-G_D2"/>
    <property type="match status" value="1"/>
</dbReference>
<dbReference type="InterPro" id="IPR000795">
    <property type="entry name" value="T_Tr_GTP-bd_dom"/>
</dbReference>
<dbReference type="Gene3D" id="3.40.50.10050">
    <property type="entry name" value="Translation initiation factor IF- 2, domain 3"/>
    <property type="match status" value="1"/>
</dbReference>
<sequence length="1055" mass="113166">MSEDKSIKLIKAVKELNIGMGTLVDYLATKGYKVDKHPMAKLDNDMYNALLKEFAVDKSIKEEAKQISIGKIRKEEPAAQFPEKPVENRRSRDFENEEILIKNTGHFAQPQVEKPKPAEPAAPAAPAAPARSDERNDVLPGVKVVGKIDLNNLNAKPQPQAEKPAEKPVEVVKQPEPVVQAPAPAPAPAPAEPKVEAPKPVAPVAPEPPKVEAPKPAAPVAPPVAEAPKAEEPKAPVAPAPPVVEKAPPVVTPPVVAETPAAPAPDESQEPDVIRAKAERLTGPNIIGKIQLPVNAPKRNPVASSSNSNNNSADHKRKRKRKDNQGNPHPQQGQGGGGNHPHGQQGGGGGNHPQGQQPSGGGTINPNRPDFRNRTHGAPGNSGPGQGQGGGGGGHRPDFRNNRNNNVPQNSGPKEEPSEKDIQDQIKATLARLSGAGKSGKFAQRAKFRRQKRDDVAATAEELAMEQELQSKVLKVTEFVTANELASMMDVSVTQIISTCMSLGMFVSINQRLDAETLSIVADEFGYQVEFVKPQDEEANLDQPDDPADLVARAPIVTIMGHVDHGKTSLLDFIRKTNVIGGEAGGITQHIGAYEVTLPDNKGKITFLDTPGHEAFTAMRARGAQVTDIVIIVIAADDSVMPQTREAINHAQAAGAPIIFAFNKIDKPGANADKVREQLSAMNILVEEWGGKYQSQEISAKTGLNVDLLLEKVLLEAELLELKANPNKRAVGTVIEAALDKGRGIVTTILVQAGRLKVGDPILAGCYSGRVKALTNERGQRVDSAGPSTPVQVLGMQGAPTAGDKFNALESEVEAREIANKRLQLQREQGLRTQKHITLDEIGRRLAVGNFKELNIIVKGDVDGSIEALSDSLLKLSTEQIQVNIISKAVGQISESDVLLASASDAIIIGFQVRPSGGARKLAEAEQIDIRLYSIIYDAINEIKAAMEGMLAPTFEEKIVANVEIRETFKISKVGTIAGCMVLDGKINRNSKIRIIRDGVVIYTGELASLKRYKDDVKEVSAGYECGLNINNFNNIEVGDIVEAYENVEVKRKLA</sequence>
<evidence type="ECO:0000256" key="1">
    <source>
        <dbReference type="ARBA" id="ARBA00004496"/>
    </source>
</evidence>
<dbReference type="InterPro" id="IPR027417">
    <property type="entry name" value="P-loop_NTPase"/>
</dbReference>
<feature type="binding site" evidence="9">
    <location>
        <begin position="663"/>
        <end position="666"/>
    </location>
    <ligand>
        <name>GTP</name>
        <dbReference type="ChEBI" id="CHEBI:37565"/>
    </ligand>
</feature>
<dbReference type="Gene3D" id="2.40.30.10">
    <property type="entry name" value="Translation factors"/>
    <property type="match status" value="2"/>
</dbReference>
<feature type="binding site" evidence="9">
    <location>
        <begin position="561"/>
        <end position="568"/>
    </location>
    <ligand>
        <name>GTP</name>
        <dbReference type="ChEBI" id="CHEBI:37565"/>
    </ligand>
</feature>
<evidence type="ECO:0000259" key="13">
    <source>
        <dbReference type="PROSITE" id="PS51722"/>
    </source>
</evidence>
<keyword evidence="4 9" id="KW-0963">Cytoplasm</keyword>
<evidence type="ECO:0000256" key="5">
    <source>
        <dbReference type="ARBA" id="ARBA00022540"/>
    </source>
</evidence>
<feature type="compositionally biased region" description="Basic and acidic residues" evidence="12">
    <location>
        <begin position="413"/>
        <end position="422"/>
    </location>
</feature>
<feature type="compositionally biased region" description="Gly residues" evidence="12">
    <location>
        <begin position="380"/>
        <end position="394"/>
    </location>
</feature>
<gene>
    <name evidence="9 14" type="primary">infB</name>
    <name evidence="14" type="ORF">ACFFGT_31935</name>
</gene>
<dbReference type="NCBIfam" id="TIGR00231">
    <property type="entry name" value="small_GTP"/>
    <property type="match status" value="1"/>
</dbReference>
<proteinExistence type="inferred from homology"/>
<dbReference type="SUPFAM" id="SSF50447">
    <property type="entry name" value="Translation proteins"/>
    <property type="match status" value="2"/>
</dbReference>
<keyword evidence="7 9" id="KW-0648">Protein biosynthesis</keyword>
<dbReference type="PROSITE" id="PS51722">
    <property type="entry name" value="G_TR_2"/>
    <property type="match status" value="1"/>
</dbReference>
<evidence type="ECO:0000256" key="4">
    <source>
        <dbReference type="ARBA" id="ARBA00022490"/>
    </source>
</evidence>
<dbReference type="InterPro" id="IPR015760">
    <property type="entry name" value="TIF_IF2"/>
</dbReference>
<feature type="compositionally biased region" description="Low complexity" evidence="12">
    <location>
        <begin position="243"/>
        <end position="265"/>
    </location>
</feature>
<dbReference type="SUPFAM" id="SSF52156">
    <property type="entry name" value="Initiation factor IF2/eIF5b, domain 3"/>
    <property type="match status" value="1"/>
</dbReference>
<feature type="domain" description="Tr-type G" evidence="13">
    <location>
        <begin position="552"/>
        <end position="723"/>
    </location>
</feature>
<reference evidence="14 15" key="1">
    <citation type="submission" date="2024-09" db="EMBL/GenBank/DDBJ databases">
        <authorList>
            <person name="Sun Q."/>
            <person name="Mori K."/>
        </authorList>
    </citation>
    <scope>NUCLEOTIDE SEQUENCE [LARGE SCALE GENOMIC DNA]</scope>
    <source>
        <strain evidence="14 15">NCAIM B.02415</strain>
    </source>
</reference>
<dbReference type="InterPro" id="IPR005225">
    <property type="entry name" value="Small_GTP-bd"/>
</dbReference>
<dbReference type="Pfam" id="PF00009">
    <property type="entry name" value="GTP_EFTU"/>
    <property type="match status" value="1"/>
</dbReference>
<comment type="subcellular location">
    <subcellularLocation>
        <location evidence="1 9 11">Cytoplasm</location>
    </subcellularLocation>
</comment>
<feature type="binding site" evidence="9">
    <location>
        <begin position="609"/>
        <end position="613"/>
    </location>
    <ligand>
        <name>GTP</name>
        <dbReference type="ChEBI" id="CHEBI:37565"/>
    </ligand>
</feature>
<evidence type="ECO:0000256" key="2">
    <source>
        <dbReference type="ARBA" id="ARBA00007733"/>
    </source>
</evidence>
<keyword evidence="15" id="KW-1185">Reference proteome</keyword>
<dbReference type="Proteomes" id="UP001589828">
    <property type="component" value="Unassembled WGS sequence"/>
</dbReference>
<dbReference type="InterPro" id="IPR053905">
    <property type="entry name" value="EF-G-like_DII"/>
</dbReference>
<dbReference type="PANTHER" id="PTHR43381">
    <property type="entry name" value="TRANSLATION INITIATION FACTOR IF-2-RELATED"/>
    <property type="match status" value="1"/>
</dbReference>
<evidence type="ECO:0000256" key="8">
    <source>
        <dbReference type="ARBA" id="ARBA00023134"/>
    </source>
</evidence>
<dbReference type="SUPFAM" id="SSF52540">
    <property type="entry name" value="P-loop containing nucleoside triphosphate hydrolases"/>
    <property type="match status" value="1"/>
</dbReference>
<dbReference type="NCBIfam" id="TIGR00487">
    <property type="entry name" value="IF-2"/>
    <property type="match status" value="1"/>
</dbReference>
<dbReference type="InterPro" id="IPR044145">
    <property type="entry name" value="IF2_II"/>
</dbReference>
<dbReference type="Pfam" id="PF11987">
    <property type="entry name" value="IF-2"/>
    <property type="match status" value="1"/>
</dbReference>
<dbReference type="InterPro" id="IPR000178">
    <property type="entry name" value="TF_IF2_bacterial-like"/>
</dbReference>
<dbReference type="InterPro" id="IPR036925">
    <property type="entry name" value="TIF_IF2_dom3_sf"/>
</dbReference>